<keyword evidence="1" id="KW-1133">Transmembrane helix</keyword>
<reference evidence="4" key="1">
    <citation type="journal article" date="2015" name="Nature">
        <title>Complex archaea that bridge the gap between prokaryotes and eukaryotes.</title>
        <authorList>
            <person name="Spang A."/>
            <person name="Saw J.H."/>
            <person name="Jorgensen S.L."/>
            <person name="Zaremba-Niedzwiedzka K."/>
            <person name="Martijn J."/>
            <person name="Lind A.E."/>
            <person name="van Eijk R."/>
            <person name="Schleper C."/>
            <person name="Guy L."/>
            <person name="Ettema T.J."/>
        </authorList>
    </citation>
    <scope>NUCLEOTIDE SEQUENCE</scope>
</reference>
<proteinExistence type="predicted"/>
<dbReference type="Gene3D" id="3.30.450.20">
    <property type="entry name" value="PAS domain"/>
    <property type="match status" value="1"/>
</dbReference>
<keyword evidence="1" id="KW-0812">Transmembrane</keyword>
<dbReference type="Gene3D" id="3.20.20.450">
    <property type="entry name" value="EAL domain"/>
    <property type="match status" value="1"/>
</dbReference>
<name>A0A0F9T7J5_9ZZZZ</name>
<evidence type="ECO:0008006" key="5">
    <source>
        <dbReference type="Google" id="ProtNLM"/>
    </source>
</evidence>
<dbReference type="SMART" id="SM00052">
    <property type="entry name" value="EAL"/>
    <property type="match status" value="1"/>
</dbReference>
<comment type="caution">
    <text evidence="4">The sequence shown here is derived from an EMBL/GenBank/DDBJ whole genome shotgun (WGS) entry which is preliminary data.</text>
</comment>
<dbReference type="InterPro" id="IPR029787">
    <property type="entry name" value="Nucleotide_cyclase"/>
</dbReference>
<dbReference type="EMBL" id="LAZR01001892">
    <property type="protein sequence ID" value="KKN37468.1"/>
    <property type="molecule type" value="Genomic_DNA"/>
</dbReference>
<dbReference type="InterPro" id="IPR043128">
    <property type="entry name" value="Rev_trsase/Diguanyl_cyclase"/>
</dbReference>
<dbReference type="PANTHER" id="PTHR44757:SF2">
    <property type="entry name" value="BIOFILM ARCHITECTURE MAINTENANCE PROTEIN MBAA"/>
    <property type="match status" value="1"/>
</dbReference>
<dbReference type="InterPro" id="IPR035919">
    <property type="entry name" value="EAL_sf"/>
</dbReference>
<evidence type="ECO:0000313" key="4">
    <source>
        <dbReference type="EMBL" id="KKN37468.1"/>
    </source>
</evidence>
<dbReference type="InterPro" id="IPR000160">
    <property type="entry name" value="GGDEF_dom"/>
</dbReference>
<accession>A0A0F9T7J5</accession>
<evidence type="ECO:0000259" key="3">
    <source>
        <dbReference type="PROSITE" id="PS50887"/>
    </source>
</evidence>
<dbReference type="PROSITE" id="PS50883">
    <property type="entry name" value="EAL"/>
    <property type="match status" value="1"/>
</dbReference>
<dbReference type="SMART" id="SM01080">
    <property type="entry name" value="CHASE2"/>
    <property type="match status" value="1"/>
</dbReference>
<dbReference type="InterPro" id="IPR001633">
    <property type="entry name" value="EAL_dom"/>
</dbReference>
<dbReference type="NCBIfam" id="TIGR00254">
    <property type="entry name" value="GGDEF"/>
    <property type="match status" value="1"/>
</dbReference>
<dbReference type="SUPFAM" id="SSF141868">
    <property type="entry name" value="EAL domain-like"/>
    <property type="match status" value="1"/>
</dbReference>
<feature type="transmembrane region" description="Helical" evidence="1">
    <location>
        <begin position="329"/>
        <end position="349"/>
    </location>
</feature>
<dbReference type="InterPro" id="IPR052155">
    <property type="entry name" value="Biofilm_reg_signaling"/>
</dbReference>
<dbReference type="SUPFAM" id="SSF55073">
    <property type="entry name" value="Nucleotide cyclase"/>
    <property type="match status" value="1"/>
</dbReference>
<dbReference type="AlphaFoldDB" id="A0A0F9T7J5"/>
<feature type="transmembrane region" description="Helical" evidence="1">
    <location>
        <begin position="304"/>
        <end position="323"/>
    </location>
</feature>
<protein>
    <recommendedName>
        <fullName evidence="5">EAL domain-containing protein</fullName>
    </recommendedName>
</protein>
<dbReference type="CDD" id="cd01949">
    <property type="entry name" value="GGDEF"/>
    <property type="match status" value="1"/>
</dbReference>
<dbReference type="Pfam" id="PF00990">
    <property type="entry name" value="GGDEF"/>
    <property type="match status" value="1"/>
</dbReference>
<feature type="transmembrane region" description="Helical" evidence="1">
    <location>
        <begin position="20"/>
        <end position="40"/>
    </location>
</feature>
<evidence type="ECO:0000256" key="1">
    <source>
        <dbReference type="SAM" id="Phobius"/>
    </source>
</evidence>
<dbReference type="Pfam" id="PF00563">
    <property type="entry name" value="EAL"/>
    <property type="match status" value="1"/>
</dbReference>
<dbReference type="Gene3D" id="3.30.70.270">
    <property type="match status" value="1"/>
</dbReference>
<dbReference type="SMART" id="SM00267">
    <property type="entry name" value="GGDEF"/>
    <property type="match status" value="1"/>
</dbReference>
<organism evidence="4">
    <name type="scientific">marine sediment metagenome</name>
    <dbReference type="NCBI Taxonomy" id="412755"/>
    <lineage>
        <taxon>unclassified sequences</taxon>
        <taxon>metagenomes</taxon>
        <taxon>ecological metagenomes</taxon>
    </lineage>
</organism>
<dbReference type="CDD" id="cd01948">
    <property type="entry name" value="EAL"/>
    <property type="match status" value="1"/>
</dbReference>
<dbReference type="Pfam" id="PF05226">
    <property type="entry name" value="CHASE2"/>
    <property type="match status" value="1"/>
</dbReference>
<dbReference type="PROSITE" id="PS50887">
    <property type="entry name" value="GGDEF"/>
    <property type="match status" value="1"/>
</dbReference>
<dbReference type="InterPro" id="IPR007890">
    <property type="entry name" value="CHASE2"/>
</dbReference>
<sequence>MAWFSPIGKRNPAVLRRAAGGLFVAAAIVFASLSGFLRTVDDRLAELRFQTQSIAPTGDVVLVDIDARSLAKIGVWPWPRRLHGDLLRAAERAGAARVAFDIDFSTVSTPEQDRAFAAALAETRIETFLASFVQADTVAGRTVRASFPIELLLQNSWPAGVNVPVDGDGQVRRFPFAIDANGETLTSMPSLLADREAGPGLLGIDYAIAAERLPRVSYVDLLRDRVAPESLAGKTLIVGASAIELRDLFDVPVSGIVSGSTVIALATESLLQERALTFLATPWFVLAGMAFIVFACAVRLSSRYAIAALVGLAVTAEMLALYLQNGHAIVLETAAIHVLLAACSIWVLFREFGLRRVRLWIARTQAANSQSVLERVLDDGFHGVAILNERLQVTRINREALDLLGLESANRLDELPAQIGQHVADIVAAFERGEGAGKPAVHVLHFATGAERVVEYSIVPFWLSGFADRPGETSGDIVYATLTLRDITERQKAHDHIRFMALHDSLTGLGNRRALEQALENILSGPTPDGGVALVSFDLDRFKAVNDALGHAIGDEVLKETARRAQETLVAALLIARTGGDEFTAVVPAASLQTARFLAASLVEAICEPFFLSGHRIGVGTSVGISWWDGQAATVTSLMRHADVALYRAKQSITEQVVAFEPFMDGDRLERLKLEEDLTQAFENNEFRVVYQPQFCLSSGKIVGAEALVRWQHPERGFVSPVDFIPVAEEMGLIHRLGGWVLDTACREAKGWPLPIKIAVNVSAIQFETGDLVAAVRQALDLSGLPPERLELEITESAFVEESDGLKAIFDELLAIGVSLALDDFGTGYSSLGYLHRFPISKIKIDRSFVMDILTSNRAIAVVHSIMALADGLGIPTIAEGIETPEQAAMLRLSGCDDGQGYLFARPIEGQAVVEMMAGPSLAAPTMLAAAG</sequence>
<feature type="transmembrane region" description="Helical" evidence="1">
    <location>
        <begin position="278"/>
        <end position="297"/>
    </location>
</feature>
<gene>
    <name evidence="4" type="ORF">LCGC14_0763110</name>
</gene>
<dbReference type="PANTHER" id="PTHR44757">
    <property type="entry name" value="DIGUANYLATE CYCLASE DGCP"/>
    <property type="match status" value="1"/>
</dbReference>
<evidence type="ECO:0000259" key="2">
    <source>
        <dbReference type="PROSITE" id="PS50883"/>
    </source>
</evidence>
<feature type="domain" description="GGDEF" evidence="3">
    <location>
        <begin position="530"/>
        <end position="662"/>
    </location>
</feature>
<keyword evidence="1" id="KW-0472">Membrane</keyword>
<feature type="domain" description="EAL" evidence="2">
    <location>
        <begin position="671"/>
        <end position="921"/>
    </location>
</feature>